<comment type="catalytic activity">
    <reaction evidence="8">
        <text>D-sedoheptulose 7-phosphate + D-glyceraldehyde 3-phosphate = D-erythrose 4-phosphate + beta-D-fructose 6-phosphate</text>
        <dbReference type="Rhea" id="RHEA:17053"/>
        <dbReference type="ChEBI" id="CHEBI:16897"/>
        <dbReference type="ChEBI" id="CHEBI:57483"/>
        <dbReference type="ChEBI" id="CHEBI:57634"/>
        <dbReference type="ChEBI" id="CHEBI:59776"/>
        <dbReference type="EC" id="2.2.1.2"/>
    </reaction>
</comment>
<dbReference type="PROSITE" id="PS01054">
    <property type="entry name" value="TRANSALDOLASE_1"/>
    <property type="match status" value="1"/>
</dbReference>
<dbReference type="EMBL" id="RKLT01000017">
    <property type="protein sequence ID" value="MBX0297287.1"/>
    <property type="molecule type" value="Genomic_DNA"/>
</dbReference>
<dbReference type="Proteomes" id="UP001430455">
    <property type="component" value="Unassembled WGS sequence"/>
</dbReference>
<evidence type="ECO:0000313" key="10">
    <source>
        <dbReference type="EMBL" id="MBX0297287.1"/>
    </source>
</evidence>
<sequence>MRLYLDTADLGRIRDLSRLGVLDGVTTNPAIVADAEKSYRNAVEDVAEVVDGPVFAQVIAADADEMVREARGYQEWAADVVAKIPATREGFEALSRLRTEGIPAGTTVVFSVEQAVLAAKNDATFVAPYVGRLDDAGEDGVGTVRRMQEIYDTYGFETELLAASIRNTTQAVALYEAGVDAVTMSPEVLEAHIPHPETDEGVAGFEAAWGDRGSPLDERGDSS</sequence>
<evidence type="ECO:0000256" key="8">
    <source>
        <dbReference type="ARBA" id="ARBA00048810"/>
    </source>
</evidence>
<dbReference type="CDD" id="cd00956">
    <property type="entry name" value="Transaldolase_FSA"/>
    <property type="match status" value="1"/>
</dbReference>
<dbReference type="InterPro" id="IPR033919">
    <property type="entry name" value="TSA/FSA_arc/bac"/>
</dbReference>
<evidence type="ECO:0000256" key="9">
    <source>
        <dbReference type="ARBA" id="ARBA00067532"/>
    </source>
</evidence>
<dbReference type="EC" id="2.2.1.2" evidence="5"/>
<dbReference type="InterPro" id="IPR018225">
    <property type="entry name" value="Transaldolase_AS"/>
</dbReference>
<comment type="pathway">
    <text evidence="3">Carbohydrate degradation; pentose phosphate pathway; D-glyceraldehyde 3-phosphate and beta-D-fructose 6-phosphate from D-ribose 5-phosphate and D-xylulose 5-phosphate (non-oxidative stage): step 2/3.</text>
</comment>
<evidence type="ECO:0000256" key="6">
    <source>
        <dbReference type="ARBA" id="ARBA00022490"/>
    </source>
</evidence>
<evidence type="ECO:0000256" key="1">
    <source>
        <dbReference type="ARBA" id="ARBA00003518"/>
    </source>
</evidence>
<dbReference type="GO" id="GO:0004801">
    <property type="term" value="F:transaldolase activity"/>
    <property type="evidence" value="ECO:0007669"/>
    <property type="project" value="UniProtKB-EC"/>
</dbReference>
<protein>
    <recommendedName>
        <fullName evidence="9">Probable transaldolase</fullName>
        <ecNumber evidence="5">2.2.1.2</ecNumber>
    </recommendedName>
</protein>
<dbReference type="Gene3D" id="3.20.20.70">
    <property type="entry name" value="Aldolase class I"/>
    <property type="match status" value="1"/>
</dbReference>
<comment type="caution">
    <text evidence="10">The sequence shown here is derived from an EMBL/GenBank/DDBJ whole genome shotgun (WGS) entry which is preliminary data.</text>
</comment>
<dbReference type="InterPro" id="IPR013785">
    <property type="entry name" value="Aldolase_TIM"/>
</dbReference>
<accession>A0AAW4PGS2</accession>
<comment type="similarity">
    <text evidence="4">Belongs to the transaldolase family. Type 3B subfamily.</text>
</comment>
<comment type="subcellular location">
    <subcellularLocation>
        <location evidence="2">Cytoplasm</location>
    </subcellularLocation>
</comment>
<proteinExistence type="inferred from homology"/>
<organism evidence="10 11">
    <name type="scientific">Haloarcula nitratireducens</name>
    <dbReference type="NCBI Taxonomy" id="2487749"/>
    <lineage>
        <taxon>Archaea</taxon>
        <taxon>Methanobacteriati</taxon>
        <taxon>Methanobacteriota</taxon>
        <taxon>Stenosarchaea group</taxon>
        <taxon>Halobacteria</taxon>
        <taxon>Halobacteriales</taxon>
        <taxon>Haloarculaceae</taxon>
        <taxon>Haloarcula</taxon>
    </lineage>
</organism>
<gene>
    <name evidence="10" type="ORF">EGH23_20630</name>
</gene>
<dbReference type="GO" id="GO:0005975">
    <property type="term" value="P:carbohydrate metabolic process"/>
    <property type="evidence" value="ECO:0007669"/>
    <property type="project" value="InterPro"/>
</dbReference>
<dbReference type="PANTHER" id="PTHR10683">
    <property type="entry name" value="TRANSALDOLASE"/>
    <property type="match status" value="1"/>
</dbReference>
<keyword evidence="6" id="KW-0963">Cytoplasm</keyword>
<evidence type="ECO:0000256" key="2">
    <source>
        <dbReference type="ARBA" id="ARBA00004496"/>
    </source>
</evidence>
<keyword evidence="11" id="KW-1185">Reference proteome</keyword>
<dbReference type="RefSeq" id="WP_220581878.1">
    <property type="nucleotide sequence ID" value="NZ_RKLT01000017.1"/>
</dbReference>
<dbReference type="Pfam" id="PF00923">
    <property type="entry name" value="TAL_FSA"/>
    <property type="match status" value="1"/>
</dbReference>
<evidence type="ECO:0000256" key="7">
    <source>
        <dbReference type="ARBA" id="ARBA00023270"/>
    </source>
</evidence>
<dbReference type="AlphaFoldDB" id="A0AAW4PGS2"/>
<evidence type="ECO:0000256" key="3">
    <source>
        <dbReference type="ARBA" id="ARBA00004857"/>
    </source>
</evidence>
<dbReference type="InterPro" id="IPR001585">
    <property type="entry name" value="TAL/FSA"/>
</dbReference>
<comment type="function">
    <text evidence="1">Transaldolase is important for the balance of metabolites in the pentose-phosphate pathway.</text>
</comment>
<dbReference type="FunFam" id="3.20.20.70:FF:000018">
    <property type="entry name" value="Probable transaldolase"/>
    <property type="match status" value="1"/>
</dbReference>
<evidence type="ECO:0000256" key="4">
    <source>
        <dbReference type="ARBA" id="ARBA00005740"/>
    </source>
</evidence>
<keyword evidence="7" id="KW-0704">Schiff base</keyword>
<dbReference type="SUPFAM" id="SSF51569">
    <property type="entry name" value="Aldolase"/>
    <property type="match status" value="1"/>
</dbReference>
<dbReference type="GO" id="GO:0016832">
    <property type="term" value="F:aldehyde-lyase activity"/>
    <property type="evidence" value="ECO:0007669"/>
    <property type="project" value="InterPro"/>
</dbReference>
<evidence type="ECO:0000313" key="11">
    <source>
        <dbReference type="Proteomes" id="UP001430455"/>
    </source>
</evidence>
<reference evidence="10 11" key="1">
    <citation type="submission" date="2021-06" db="EMBL/GenBank/DDBJ databases">
        <title>Halomicroarcula sp. a new haloarchaeum isolated from saline soil.</title>
        <authorList>
            <person name="Duran-Viseras A."/>
            <person name="Sanchez-Porro C."/>
            <person name="Ventosa A."/>
        </authorList>
    </citation>
    <scope>NUCLEOTIDE SEQUENCE [LARGE SCALE GENOMIC DNA]</scope>
    <source>
        <strain evidence="10 11">F27</strain>
    </source>
</reference>
<dbReference type="PANTHER" id="PTHR10683:SF40">
    <property type="entry name" value="FRUCTOSE-6-PHOSPHATE ALDOLASE 1-RELATED"/>
    <property type="match status" value="1"/>
</dbReference>
<evidence type="ECO:0000256" key="5">
    <source>
        <dbReference type="ARBA" id="ARBA00013151"/>
    </source>
</evidence>
<dbReference type="GO" id="GO:0005737">
    <property type="term" value="C:cytoplasm"/>
    <property type="evidence" value="ECO:0007669"/>
    <property type="project" value="UniProtKB-SubCell"/>
</dbReference>
<name>A0AAW4PGS2_9EURY</name>